<protein>
    <submittedName>
        <fullName evidence="1">Uncharacterized protein</fullName>
    </submittedName>
</protein>
<proteinExistence type="predicted"/>
<comment type="caution">
    <text evidence="1">The sequence shown here is derived from an EMBL/GenBank/DDBJ whole genome shotgun (WGS) entry which is preliminary data.</text>
</comment>
<evidence type="ECO:0000313" key="2">
    <source>
        <dbReference type="Proteomes" id="UP001152795"/>
    </source>
</evidence>
<keyword evidence="2" id="KW-1185">Reference proteome</keyword>
<dbReference type="OrthoDB" id="8196283at2759"/>
<dbReference type="EMBL" id="CACRXK020007568">
    <property type="protein sequence ID" value="CAB4012590.1"/>
    <property type="molecule type" value="Genomic_DNA"/>
</dbReference>
<evidence type="ECO:0000313" key="1">
    <source>
        <dbReference type="EMBL" id="CAB4012590.1"/>
    </source>
</evidence>
<reference evidence="1" key="1">
    <citation type="submission" date="2020-04" db="EMBL/GenBank/DDBJ databases">
        <authorList>
            <person name="Alioto T."/>
            <person name="Alioto T."/>
            <person name="Gomez Garrido J."/>
        </authorList>
    </citation>
    <scope>NUCLEOTIDE SEQUENCE</scope>
    <source>
        <strain evidence="1">A484AB</strain>
    </source>
</reference>
<organism evidence="1 2">
    <name type="scientific">Paramuricea clavata</name>
    <name type="common">Red gorgonian</name>
    <name type="synonym">Violescent sea-whip</name>
    <dbReference type="NCBI Taxonomy" id="317549"/>
    <lineage>
        <taxon>Eukaryota</taxon>
        <taxon>Metazoa</taxon>
        <taxon>Cnidaria</taxon>
        <taxon>Anthozoa</taxon>
        <taxon>Octocorallia</taxon>
        <taxon>Malacalcyonacea</taxon>
        <taxon>Plexauridae</taxon>
        <taxon>Paramuricea</taxon>
    </lineage>
</organism>
<dbReference type="AlphaFoldDB" id="A0A7D9EKD8"/>
<name>A0A7D9EKD8_PARCT</name>
<sequence length="215" mass="25587">MKLNLAQWFITDYKIANGKLVKQSSKVIPRFFPCYSLNPKGVNYPLYCKYQILKYKSWKNSQNDAWNYETSSDTAFVNCWLEFLNSPNASRYVPNWETHLQNVLDNVVQDDNANYDEKYDYENSPQEEWMILSNYHELQGMHKHPENSYNWQLDSTKYAAEQISSMNKWISNQRSDYTVAARYYKIDTETFSEKRQLAYDLIVNHHGRPIAKEII</sequence>
<accession>A0A7D9EKD8</accession>
<gene>
    <name evidence="1" type="ORF">PACLA_8A048194</name>
</gene>
<dbReference type="Proteomes" id="UP001152795">
    <property type="component" value="Unassembled WGS sequence"/>
</dbReference>